<protein>
    <recommendedName>
        <fullName evidence="4">Cytochrome c</fullName>
    </recommendedName>
</protein>
<keyword evidence="3" id="KW-1185">Reference proteome</keyword>
<dbReference type="AlphaFoldDB" id="A0A1X0Y546"/>
<reference evidence="2 3" key="1">
    <citation type="submission" date="2017-03" db="EMBL/GenBank/DDBJ databases">
        <title>Genome sequence of Geothermobacter sp. EPR-M, Deep-Sea Iron Reducer.</title>
        <authorList>
            <person name="Tully B."/>
            <person name="Savalia P."/>
            <person name="Abuyen K."/>
            <person name="Baughan C."/>
            <person name="Romero E."/>
            <person name="Ronkowski C."/>
            <person name="Torres B."/>
            <person name="Tremblay J."/>
            <person name="Trujillo A."/>
            <person name="Tyler M."/>
            <person name="Perez-Rodriguez I."/>
            <person name="Amend J."/>
        </authorList>
    </citation>
    <scope>NUCLEOTIDE SEQUENCE [LARGE SCALE GENOMIC DNA]</scope>
    <source>
        <strain evidence="2 3">EPR-M</strain>
    </source>
</reference>
<name>A0A1X0Y546_9BACT</name>
<evidence type="ECO:0000256" key="1">
    <source>
        <dbReference type="SAM" id="Phobius"/>
    </source>
</evidence>
<evidence type="ECO:0000313" key="2">
    <source>
        <dbReference type="EMBL" id="ORJ60330.1"/>
    </source>
</evidence>
<feature type="transmembrane region" description="Helical" evidence="1">
    <location>
        <begin position="7"/>
        <end position="24"/>
    </location>
</feature>
<evidence type="ECO:0008006" key="4">
    <source>
        <dbReference type="Google" id="ProtNLM"/>
    </source>
</evidence>
<keyword evidence="1" id="KW-0472">Membrane</keyword>
<dbReference type="OrthoDB" id="5432744at2"/>
<dbReference type="SUPFAM" id="SSF48695">
    <property type="entry name" value="Multiheme cytochromes"/>
    <property type="match status" value="1"/>
</dbReference>
<keyword evidence="1" id="KW-1133">Transmembrane helix</keyword>
<evidence type="ECO:0000313" key="3">
    <source>
        <dbReference type="Proteomes" id="UP000193136"/>
    </source>
</evidence>
<keyword evidence="1" id="KW-0812">Transmembrane</keyword>
<proteinExistence type="predicted"/>
<dbReference type="InterPro" id="IPR036280">
    <property type="entry name" value="Multihaem_cyt_sf"/>
</dbReference>
<dbReference type="Gene3D" id="1.10.1130.20">
    <property type="match status" value="1"/>
</dbReference>
<dbReference type="EMBL" id="NAAD01000009">
    <property type="protein sequence ID" value="ORJ60330.1"/>
    <property type="molecule type" value="Genomic_DNA"/>
</dbReference>
<dbReference type="Proteomes" id="UP000193136">
    <property type="component" value="Unassembled WGS sequence"/>
</dbReference>
<sequence>MALQKRDLIFVAIMIAVLGTFFLISGQEKTTRVPFDNIHQKYYPIIRNEGKKAGEKFCKECHTEEKIPFPPKHPPKFRCLFCHKLTEH</sequence>
<organism evidence="2 3">
    <name type="scientific">Geothermobacter hydrogeniphilus</name>
    <dbReference type="NCBI Taxonomy" id="1969733"/>
    <lineage>
        <taxon>Bacteria</taxon>
        <taxon>Pseudomonadati</taxon>
        <taxon>Thermodesulfobacteriota</taxon>
        <taxon>Desulfuromonadia</taxon>
        <taxon>Desulfuromonadales</taxon>
        <taxon>Geothermobacteraceae</taxon>
        <taxon>Geothermobacter</taxon>
    </lineage>
</organism>
<accession>A0A1X0Y546</accession>
<gene>
    <name evidence="2" type="ORF">B5V00_08760</name>
</gene>
<dbReference type="STRING" id="1969733.B5V00_08760"/>
<comment type="caution">
    <text evidence="2">The sequence shown here is derived from an EMBL/GenBank/DDBJ whole genome shotgun (WGS) entry which is preliminary data.</text>
</comment>